<dbReference type="AlphaFoldDB" id="A0A7Y0B0S7"/>
<dbReference type="Proteomes" id="UP000541470">
    <property type="component" value="Unassembled WGS sequence"/>
</dbReference>
<evidence type="ECO:0000259" key="2">
    <source>
        <dbReference type="Pfam" id="PF01266"/>
    </source>
</evidence>
<dbReference type="RefSeq" id="WP_169595632.1">
    <property type="nucleotide sequence ID" value="NZ_JABBGK010000013.1"/>
</dbReference>
<dbReference type="InterPro" id="IPR036188">
    <property type="entry name" value="FAD/NAD-bd_sf"/>
</dbReference>
<protein>
    <submittedName>
        <fullName evidence="3">FAD-binding oxidoreductase</fullName>
    </submittedName>
</protein>
<gene>
    <name evidence="3" type="ORF">HHL25_23250</name>
</gene>
<proteinExistence type="predicted"/>
<evidence type="ECO:0000313" key="4">
    <source>
        <dbReference type="Proteomes" id="UP000541470"/>
    </source>
</evidence>
<dbReference type="Gene3D" id="3.50.50.60">
    <property type="entry name" value="FAD/NAD(P)-binding domain"/>
    <property type="match status" value="1"/>
</dbReference>
<dbReference type="EMBL" id="JABBGK010000013">
    <property type="protein sequence ID" value="NML77061.1"/>
    <property type="molecule type" value="Genomic_DNA"/>
</dbReference>
<evidence type="ECO:0000313" key="3">
    <source>
        <dbReference type="EMBL" id="NML77061.1"/>
    </source>
</evidence>
<dbReference type="Pfam" id="PF01266">
    <property type="entry name" value="DAO"/>
    <property type="match status" value="1"/>
</dbReference>
<organism evidence="3 4">
    <name type="scientific">Rhizobium terricola</name>
    <dbReference type="NCBI Taxonomy" id="2728849"/>
    <lineage>
        <taxon>Bacteria</taxon>
        <taxon>Pseudomonadati</taxon>
        <taxon>Pseudomonadota</taxon>
        <taxon>Alphaproteobacteria</taxon>
        <taxon>Hyphomicrobiales</taxon>
        <taxon>Rhizobiaceae</taxon>
        <taxon>Rhizobium/Agrobacterium group</taxon>
        <taxon>Rhizobium</taxon>
    </lineage>
</organism>
<dbReference type="SUPFAM" id="SSF51905">
    <property type="entry name" value="FAD/NAD(P)-binding domain"/>
    <property type="match status" value="1"/>
</dbReference>
<evidence type="ECO:0000256" key="1">
    <source>
        <dbReference type="ARBA" id="ARBA00023002"/>
    </source>
</evidence>
<keyword evidence="1" id="KW-0560">Oxidoreductase</keyword>
<dbReference type="PANTHER" id="PTHR13847:SF281">
    <property type="entry name" value="FAD DEPENDENT OXIDOREDUCTASE DOMAIN-CONTAINING PROTEIN"/>
    <property type="match status" value="1"/>
</dbReference>
<keyword evidence="4" id="KW-1185">Reference proteome</keyword>
<dbReference type="InterPro" id="IPR006076">
    <property type="entry name" value="FAD-dep_OxRdtase"/>
</dbReference>
<dbReference type="GO" id="GO:0005737">
    <property type="term" value="C:cytoplasm"/>
    <property type="evidence" value="ECO:0007669"/>
    <property type="project" value="TreeGrafter"/>
</dbReference>
<reference evidence="3 4" key="1">
    <citation type="submission" date="2020-04" db="EMBL/GenBank/DDBJ databases">
        <title>Rhizobium sp. S-51 isolated from soil.</title>
        <authorList>
            <person name="Dahal R.H."/>
        </authorList>
    </citation>
    <scope>NUCLEOTIDE SEQUENCE [LARGE SCALE GENOMIC DNA]</scope>
    <source>
        <strain evidence="3 4">S-51</strain>
    </source>
</reference>
<accession>A0A7Y0B0S7</accession>
<dbReference type="PANTHER" id="PTHR13847">
    <property type="entry name" value="SARCOSINE DEHYDROGENASE-RELATED"/>
    <property type="match status" value="1"/>
</dbReference>
<dbReference type="GO" id="GO:0016491">
    <property type="term" value="F:oxidoreductase activity"/>
    <property type="evidence" value="ECO:0007669"/>
    <property type="project" value="UniProtKB-KW"/>
</dbReference>
<feature type="domain" description="FAD dependent oxidoreductase" evidence="2">
    <location>
        <begin position="38"/>
        <end position="402"/>
    </location>
</feature>
<dbReference type="Gene3D" id="3.30.9.10">
    <property type="entry name" value="D-Amino Acid Oxidase, subunit A, domain 2"/>
    <property type="match status" value="1"/>
</dbReference>
<comment type="caution">
    <text evidence="3">The sequence shown here is derived from an EMBL/GenBank/DDBJ whole genome shotgun (WGS) entry which is preliminary data.</text>
</comment>
<name>A0A7Y0B0S7_9HYPH</name>
<sequence>MTSHSAIRLPVHRGPAAWSAILPDDRGPVALDGDLAIDVAIVGAGFAGLSAARRLLENDPATRIAVLDASRLAEGASGRNSGFMIDLPHDLSSDDYAGKGLAADRRITALNRMAIAFARTNVEEYGINPAFFDPAGKINGAAGIAGHHRNLSYASHLAALGEPGEMLDAKAMHEVTGSRHYVSGLYTPGTVMLQPAGYIRSLGEGLRHAGVHVLECTPVQRLERTGATWELTTPNGKVTAANVILANNGHLESFGFKRKRLMHVFLYASMTEELDSQTIARLGGHPRWGVTPSDPMGTTMRRIDTAQGGNRIVTRTCASYLPGMLPSEAALARAARIHRRKFADRFPTLADVPMQYSWAGHLCLSWNGVAVMQELETGLYSACCDNGLGTVRSTLTGIGAADLLSGRNSEIAAHFLAEGEPARLAPSPFDSIGANLFLRWKEWQARRE</sequence>